<dbReference type="EMBL" id="CAXLJL010000101">
    <property type="protein sequence ID" value="CAL5131618.1"/>
    <property type="molecule type" value="Genomic_DNA"/>
</dbReference>
<accession>A0AAV2T2E7</accession>
<dbReference type="Proteomes" id="UP001497525">
    <property type="component" value="Unassembled WGS sequence"/>
</dbReference>
<dbReference type="Pfam" id="PF00106">
    <property type="entry name" value="adh_short"/>
    <property type="match status" value="1"/>
</dbReference>
<evidence type="ECO:0000256" key="6">
    <source>
        <dbReference type="ARBA" id="ARBA00023128"/>
    </source>
</evidence>
<evidence type="ECO:0000259" key="9">
    <source>
        <dbReference type="Pfam" id="PF02036"/>
    </source>
</evidence>
<dbReference type="SUPFAM" id="SSF55718">
    <property type="entry name" value="SCP-like"/>
    <property type="match status" value="1"/>
</dbReference>
<evidence type="ECO:0000256" key="2">
    <source>
        <dbReference type="ARBA" id="ARBA00004275"/>
    </source>
</evidence>
<dbReference type="PRINTS" id="PR00081">
    <property type="entry name" value="GDHRDH"/>
</dbReference>
<dbReference type="NCBIfam" id="NF006133">
    <property type="entry name" value="PRK08278.1"/>
    <property type="match status" value="1"/>
</dbReference>
<evidence type="ECO:0000313" key="11">
    <source>
        <dbReference type="Proteomes" id="UP001497525"/>
    </source>
</evidence>
<dbReference type="InterPro" id="IPR002347">
    <property type="entry name" value="SDR_fam"/>
</dbReference>
<dbReference type="InterPro" id="IPR036291">
    <property type="entry name" value="NAD(P)-bd_dom_sf"/>
</dbReference>
<keyword evidence="4" id="KW-0521">NADP</keyword>
<proteinExistence type="inferred from homology"/>
<dbReference type="PANTHER" id="PTHR42808:SF3">
    <property type="entry name" value="HYDROXYSTEROID DEHYDROGENASE-LIKE PROTEIN 2"/>
    <property type="match status" value="1"/>
</dbReference>
<dbReference type="SUPFAM" id="SSF51735">
    <property type="entry name" value="NAD(P)-binding Rossmann-fold domains"/>
    <property type="match status" value="1"/>
</dbReference>
<evidence type="ECO:0000313" key="10">
    <source>
        <dbReference type="EMBL" id="CAL5131618.1"/>
    </source>
</evidence>
<dbReference type="Pfam" id="PF02036">
    <property type="entry name" value="SCP2"/>
    <property type="match status" value="1"/>
</dbReference>
<comment type="subcellular location">
    <subcellularLocation>
        <location evidence="1">Mitochondrion</location>
    </subcellularLocation>
    <subcellularLocation>
        <location evidence="2">Peroxisome</location>
    </subcellularLocation>
</comment>
<comment type="caution">
    <text evidence="10">The sequence shown here is derived from an EMBL/GenBank/DDBJ whole genome shotgun (WGS) entry which is preliminary data.</text>
</comment>
<name>A0AAV2T2E7_CALDB</name>
<keyword evidence="6" id="KW-0496">Mitochondrion</keyword>
<sequence>MSLADKVIFISGGSRGIGRSIALRAARDGAKVVIASKTKDPHPKLPGTVYTVAEEIEKAGGKALPCVTDIRFEDQVKEAVDRTIECFGGIDILVNNASAISLTKTLSTNMKSYDLMQNVNTRGTFLCSKHCIPWLKKAANPHILTLSPPLNMAPKWFSNHLAYTLSKYGMSMCVLGLASELRPMGIAVNALWPRTTIYTAATKMLGGEQFAAECRKPEIMSDAAYAILTKSSADDKNTGNFFVDEDVLREQGVTNFDQYSVKPGSCLAADLFLDLEPNAKGTVSLADRPLPVEQIFRQVEEMLSPEVGKKIGASFHFRLTGREPGEWFLDLRPECVGVGKATGEKSDPNAFDCRFELSSENLQKMFLGGLPPIKAFLSGDLNIDGDVYAALKLQNLLKKMQS</sequence>
<gene>
    <name evidence="10" type="ORF">CDAUBV1_LOCUS4137</name>
</gene>
<dbReference type="GO" id="GO:0016491">
    <property type="term" value="F:oxidoreductase activity"/>
    <property type="evidence" value="ECO:0007669"/>
    <property type="project" value="UniProtKB-KW"/>
</dbReference>
<keyword evidence="7" id="KW-0576">Peroxisome</keyword>
<dbReference type="FunFam" id="3.40.50.720:FF:000301">
    <property type="entry name" value="Hydroxysteroid dehydrogenase like 2"/>
    <property type="match status" value="1"/>
</dbReference>
<evidence type="ECO:0000256" key="4">
    <source>
        <dbReference type="ARBA" id="ARBA00022857"/>
    </source>
</evidence>
<dbReference type="Gene3D" id="3.30.1050.10">
    <property type="entry name" value="SCP2 sterol-binding domain"/>
    <property type="match status" value="1"/>
</dbReference>
<dbReference type="CDD" id="cd09762">
    <property type="entry name" value="HSDL2_SDR_c"/>
    <property type="match status" value="1"/>
</dbReference>
<dbReference type="InterPro" id="IPR003033">
    <property type="entry name" value="SCP2_sterol-bd_dom"/>
</dbReference>
<keyword evidence="5" id="KW-0560">Oxidoreductase</keyword>
<dbReference type="Gene3D" id="3.40.50.720">
    <property type="entry name" value="NAD(P)-binding Rossmann-like Domain"/>
    <property type="match status" value="1"/>
</dbReference>
<dbReference type="AlphaFoldDB" id="A0AAV2T2E7"/>
<dbReference type="InterPro" id="IPR036527">
    <property type="entry name" value="SCP2_sterol-bd_dom_sf"/>
</dbReference>
<protein>
    <recommendedName>
        <fullName evidence="8">Hydroxysteroid dehydrogenase-like protein 2</fullName>
    </recommendedName>
</protein>
<organism evidence="10 11">
    <name type="scientific">Calicophoron daubneyi</name>
    <name type="common">Rumen fluke</name>
    <name type="synonym">Paramphistomum daubneyi</name>
    <dbReference type="NCBI Taxonomy" id="300641"/>
    <lineage>
        <taxon>Eukaryota</taxon>
        <taxon>Metazoa</taxon>
        <taxon>Spiralia</taxon>
        <taxon>Lophotrochozoa</taxon>
        <taxon>Platyhelminthes</taxon>
        <taxon>Trematoda</taxon>
        <taxon>Digenea</taxon>
        <taxon>Plagiorchiida</taxon>
        <taxon>Pronocephalata</taxon>
        <taxon>Paramphistomoidea</taxon>
        <taxon>Paramphistomidae</taxon>
        <taxon>Calicophoron</taxon>
    </lineage>
</organism>
<feature type="domain" description="SCP2" evidence="9">
    <location>
        <begin position="294"/>
        <end position="398"/>
    </location>
</feature>
<evidence type="ECO:0000256" key="5">
    <source>
        <dbReference type="ARBA" id="ARBA00023002"/>
    </source>
</evidence>
<dbReference type="GO" id="GO:0005777">
    <property type="term" value="C:peroxisome"/>
    <property type="evidence" value="ECO:0007669"/>
    <property type="project" value="UniProtKB-SubCell"/>
</dbReference>
<dbReference type="GO" id="GO:0005739">
    <property type="term" value="C:mitochondrion"/>
    <property type="evidence" value="ECO:0007669"/>
    <property type="project" value="UniProtKB-SubCell"/>
</dbReference>
<comment type="similarity">
    <text evidence="3">Belongs to the short-chain dehydrogenases/reductases (SDR) family.</text>
</comment>
<reference evidence="10" key="1">
    <citation type="submission" date="2024-06" db="EMBL/GenBank/DDBJ databases">
        <authorList>
            <person name="Liu X."/>
            <person name="Lenzi L."/>
            <person name="Haldenby T S."/>
            <person name="Uol C."/>
        </authorList>
    </citation>
    <scope>NUCLEOTIDE SEQUENCE</scope>
</reference>
<dbReference type="InterPro" id="IPR051935">
    <property type="entry name" value="HSDL2"/>
</dbReference>
<evidence type="ECO:0000256" key="8">
    <source>
        <dbReference type="ARBA" id="ARBA00040243"/>
    </source>
</evidence>
<evidence type="ECO:0000256" key="3">
    <source>
        <dbReference type="ARBA" id="ARBA00006484"/>
    </source>
</evidence>
<evidence type="ECO:0000256" key="7">
    <source>
        <dbReference type="ARBA" id="ARBA00023140"/>
    </source>
</evidence>
<evidence type="ECO:0000256" key="1">
    <source>
        <dbReference type="ARBA" id="ARBA00004173"/>
    </source>
</evidence>
<dbReference type="PANTHER" id="PTHR42808">
    <property type="entry name" value="HYDROXYSTEROID DEHYDROGENASE-LIKE PROTEIN 2"/>
    <property type="match status" value="1"/>
</dbReference>